<sequence length="122" mass="14322">MLRFRSTSCIFDVTSIRVLCLCHFSWHCHLISKNVTRFFFAYELTIKYYPLNRQIIISKLTFSLTVIHDTHEYHNKDVWITSAVHFRVDNWEIFLATVDSSTADEPSNDESTILMESKVDLG</sequence>
<accession>A0ACB9GI25</accession>
<name>A0ACB9GI25_CICIN</name>
<evidence type="ECO:0000313" key="2">
    <source>
        <dbReference type="Proteomes" id="UP001055811"/>
    </source>
</evidence>
<gene>
    <name evidence="1" type="ORF">L2E82_12770</name>
</gene>
<dbReference type="Proteomes" id="UP001055811">
    <property type="component" value="Linkage Group LG02"/>
</dbReference>
<dbReference type="EMBL" id="CM042010">
    <property type="protein sequence ID" value="KAI3782716.1"/>
    <property type="molecule type" value="Genomic_DNA"/>
</dbReference>
<evidence type="ECO:0000313" key="1">
    <source>
        <dbReference type="EMBL" id="KAI3782716.1"/>
    </source>
</evidence>
<reference evidence="1 2" key="2">
    <citation type="journal article" date="2022" name="Mol. Ecol. Resour.">
        <title>The genomes of chicory, endive, great burdock and yacon provide insights into Asteraceae paleo-polyploidization history and plant inulin production.</title>
        <authorList>
            <person name="Fan W."/>
            <person name="Wang S."/>
            <person name="Wang H."/>
            <person name="Wang A."/>
            <person name="Jiang F."/>
            <person name="Liu H."/>
            <person name="Zhao H."/>
            <person name="Xu D."/>
            <person name="Zhang Y."/>
        </authorList>
    </citation>
    <scope>NUCLEOTIDE SEQUENCE [LARGE SCALE GENOMIC DNA]</scope>
    <source>
        <strain evidence="2">cv. Punajuju</strain>
        <tissue evidence="1">Leaves</tissue>
    </source>
</reference>
<comment type="caution">
    <text evidence="1">The sequence shown here is derived from an EMBL/GenBank/DDBJ whole genome shotgun (WGS) entry which is preliminary data.</text>
</comment>
<keyword evidence="2" id="KW-1185">Reference proteome</keyword>
<reference evidence="2" key="1">
    <citation type="journal article" date="2022" name="Mol. Ecol. Resour.">
        <title>The genomes of chicory, endive, great burdock and yacon provide insights into Asteraceae palaeo-polyploidization history and plant inulin production.</title>
        <authorList>
            <person name="Fan W."/>
            <person name="Wang S."/>
            <person name="Wang H."/>
            <person name="Wang A."/>
            <person name="Jiang F."/>
            <person name="Liu H."/>
            <person name="Zhao H."/>
            <person name="Xu D."/>
            <person name="Zhang Y."/>
        </authorList>
    </citation>
    <scope>NUCLEOTIDE SEQUENCE [LARGE SCALE GENOMIC DNA]</scope>
    <source>
        <strain evidence="2">cv. Punajuju</strain>
    </source>
</reference>
<proteinExistence type="predicted"/>
<organism evidence="1 2">
    <name type="scientific">Cichorium intybus</name>
    <name type="common">Chicory</name>
    <dbReference type="NCBI Taxonomy" id="13427"/>
    <lineage>
        <taxon>Eukaryota</taxon>
        <taxon>Viridiplantae</taxon>
        <taxon>Streptophyta</taxon>
        <taxon>Embryophyta</taxon>
        <taxon>Tracheophyta</taxon>
        <taxon>Spermatophyta</taxon>
        <taxon>Magnoliopsida</taxon>
        <taxon>eudicotyledons</taxon>
        <taxon>Gunneridae</taxon>
        <taxon>Pentapetalae</taxon>
        <taxon>asterids</taxon>
        <taxon>campanulids</taxon>
        <taxon>Asterales</taxon>
        <taxon>Asteraceae</taxon>
        <taxon>Cichorioideae</taxon>
        <taxon>Cichorieae</taxon>
        <taxon>Cichoriinae</taxon>
        <taxon>Cichorium</taxon>
    </lineage>
</organism>
<protein>
    <submittedName>
        <fullName evidence="1">Uncharacterized protein</fullName>
    </submittedName>
</protein>